<dbReference type="OrthoDB" id="270720at2759"/>
<reference evidence="5" key="1">
    <citation type="submission" date="2025-08" db="UniProtKB">
        <authorList>
            <consortium name="RefSeq"/>
        </authorList>
    </citation>
    <scope>IDENTIFICATION</scope>
</reference>
<gene>
    <name evidence="5" type="primary">LOC34617448</name>
</gene>
<feature type="compositionally biased region" description="Basic and acidic residues" evidence="2">
    <location>
        <begin position="959"/>
        <end position="975"/>
    </location>
</feature>
<feature type="region of interest" description="Disordered" evidence="2">
    <location>
        <begin position="45"/>
        <end position="106"/>
    </location>
</feature>
<dbReference type="Pfam" id="PF02493">
    <property type="entry name" value="MORN"/>
    <property type="match status" value="8"/>
</dbReference>
<evidence type="ECO:0000256" key="1">
    <source>
        <dbReference type="ARBA" id="ARBA00022737"/>
    </source>
</evidence>
<dbReference type="SMART" id="SM00698">
    <property type="entry name" value="MORN"/>
    <property type="match status" value="8"/>
</dbReference>
<dbReference type="PANTHER" id="PTHR43215:SF14">
    <property type="entry name" value="RADIAL SPOKE HEAD 1 HOMOLOG"/>
    <property type="match status" value="1"/>
</dbReference>
<feature type="domain" description="AVL9/DENND6" evidence="3">
    <location>
        <begin position="245"/>
        <end position="419"/>
    </location>
</feature>
<feature type="region of interest" description="Disordered" evidence="2">
    <location>
        <begin position="1098"/>
        <end position="1118"/>
    </location>
</feature>
<feature type="region of interest" description="Disordered" evidence="2">
    <location>
        <begin position="533"/>
        <end position="566"/>
    </location>
</feature>
<feature type="region of interest" description="Disordered" evidence="2">
    <location>
        <begin position="959"/>
        <end position="980"/>
    </location>
</feature>
<dbReference type="Gene3D" id="3.40.50.11500">
    <property type="match status" value="1"/>
</dbReference>
<dbReference type="GeneID" id="34617448"/>
<dbReference type="InterPro" id="IPR003409">
    <property type="entry name" value="MORN"/>
</dbReference>
<feature type="compositionally biased region" description="Low complexity" evidence="2">
    <location>
        <begin position="1104"/>
        <end position="1118"/>
    </location>
</feature>
<evidence type="ECO:0000313" key="5">
    <source>
        <dbReference type="RefSeq" id="XP_026191760.1"/>
    </source>
</evidence>
<protein>
    <submittedName>
        <fullName evidence="5">Uncharacterized protein LOC34617448</fullName>
    </submittedName>
</protein>
<dbReference type="Gene3D" id="2.20.110.10">
    <property type="entry name" value="Histone H3 K4-specific methyltransferase SET7/9 N-terminal domain"/>
    <property type="match status" value="3"/>
</dbReference>
<evidence type="ECO:0000259" key="3">
    <source>
        <dbReference type="Pfam" id="PF09794"/>
    </source>
</evidence>
<proteinExistence type="predicted"/>
<accession>A0A6P6RXD8</accession>
<dbReference type="Pfam" id="PF09794">
    <property type="entry name" value="Avl9"/>
    <property type="match status" value="1"/>
</dbReference>
<name>A0A6P6RXD8_9EIME</name>
<keyword evidence="1" id="KW-0677">Repeat</keyword>
<keyword evidence="4" id="KW-1185">Reference proteome</keyword>
<feature type="compositionally biased region" description="Low complexity" evidence="2">
    <location>
        <begin position="553"/>
        <end position="565"/>
    </location>
</feature>
<dbReference type="SUPFAM" id="SSF82185">
    <property type="entry name" value="Histone H3 K4-specific methyltransferase SET7/9 N-terminal domain"/>
    <property type="match status" value="4"/>
</dbReference>
<dbReference type="AlphaFoldDB" id="A0A6P6RXD8"/>
<dbReference type="Proteomes" id="UP000515125">
    <property type="component" value="Unplaced"/>
</dbReference>
<dbReference type="InterPro" id="IPR018307">
    <property type="entry name" value="ABL9/DENND6_dom"/>
</dbReference>
<feature type="compositionally biased region" description="Low complexity" evidence="2">
    <location>
        <begin position="80"/>
        <end position="96"/>
    </location>
</feature>
<dbReference type="InterPro" id="IPR043153">
    <property type="entry name" value="DENN_C"/>
</dbReference>
<evidence type="ECO:0000256" key="2">
    <source>
        <dbReference type="SAM" id="MobiDB-lite"/>
    </source>
</evidence>
<dbReference type="PANTHER" id="PTHR43215">
    <property type="entry name" value="RADIAL SPOKE HEAD 1 HOMOLOG"/>
    <property type="match status" value="1"/>
</dbReference>
<organism evidence="4 5">
    <name type="scientific">Cyclospora cayetanensis</name>
    <dbReference type="NCBI Taxonomy" id="88456"/>
    <lineage>
        <taxon>Eukaryota</taxon>
        <taxon>Sar</taxon>
        <taxon>Alveolata</taxon>
        <taxon>Apicomplexa</taxon>
        <taxon>Conoidasida</taxon>
        <taxon>Coccidia</taxon>
        <taxon>Eucoccidiorida</taxon>
        <taxon>Eimeriorina</taxon>
        <taxon>Eimeriidae</taxon>
        <taxon>Cyclospora</taxon>
    </lineage>
</organism>
<evidence type="ECO:0000313" key="4">
    <source>
        <dbReference type="Proteomes" id="UP000515125"/>
    </source>
</evidence>
<sequence>MHPGKSVFAIGDDDSEQEEDLLAAGARRLGALAAGVSVHLDASPEMAQEALKSGSPAATSSPSKEGAPPCAGFPKEKESSSSSSSCSSSSSSSSSSTANASGRAAHRISRASEGSWVYRPETDGPPIIGIFVVAKAALRRPEVLFAHQQAPCNCLPLHSHDLARYTERSVWRGHSQAAEQGNFPWNLNSGSTRLLQWIERFALPEELPSGCGSLLQGESVDGLTGGFLGSGGQAAADMRLSSHLFFTVPMEKSSCSLFGVSCYSARRERLWEVSAPESSEGLCAVCVVARIPFWGLLLFRLLPVSAAFFELMETASGGGRSTAESSSGLPTQVLLQLYDQLNTVNFHLLRYTEITFNLEGGLPPFIMAMNPQQLLVLVKALLLESKILFFSRDASKASTAVLSLISLLPVDVDALEVAIQNHLLVPLLQLTAWEEHFAQRIARETAFLGSQSLDGQTPNSSSLSKHATDLLQQTISTLASHAAAHGLPFLKGKDEGKCALRRAVARAQSRLVRMQAFLLRFCRGAAGGSPSRGAALTDFSQAVSPPSGGGGRSSRSTSDATAPPSLFDPNWEAHADLIRAAFSQHLEQLCRKAALAAGAGHSRQQLLRVLQQEQQRAATAANSEGLSVFGAEWLTAWTETYNFQAWLQEHRLPSEEAAPAKHETLQSPPTSGYARYFYSNGDCYEGQFAASLRHGDGIYSSADGMRYDGSWFCDERHGHGVLAHEAAGYLYVGQWQHNKKSGEGHLYSQKERYWGQFYDNKYHGKGRYVQRDGLEYEGEFAKGRFEGLGKLTISQSGSGRNSLRNYRKGVVIRGGFEGGKVSGTVTAVYADGRTYTGGLSPESLLPDGSGSMLYADCCAYDGQWRGGLRHGAGVLSIPVGVLQGSGTKGGPVEDTQETHAGAATLEGEVVMMDGQWLDDKPAPDAEWSVTFPNGDKYLGRLKFPNAKVPIGEDAPMATDVREERREEHPHTSPEGRRKHCQNIVPHGWGLCKLKASGEVYEGQWMDGMRHGKGESITHSGARHCGQWRFGHPHGTGHHIDATSSCTPEGAFRYEQFAGEDSPGIVLEEEHCTEPPPNIPKVVFEAFYAFPLKNCPLVEPPPTPLRSSSSVSPSHTPRD</sequence>
<dbReference type="RefSeq" id="XP_026191760.1">
    <property type="nucleotide sequence ID" value="XM_026335975.1"/>
</dbReference>